<accession>F9G6R9</accession>
<dbReference type="PANTHER" id="PTHR23168:SF0">
    <property type="entry name" value="MITOTIC SPINDLE ASSEMBLY CHECKPOINT PROTEIN MAD1"/>
    <property type="match status" value="1"/>
</dbReference>
<organism evidence="10">
    <name type="scientific">Fusarium oxysporum (strain Fo5176)</name>
    <name type="common">Fusarium vascular wilt</name>
    <dbReference type="NCBI Taxonomy" id="660025"/>
    <lineage>
        <taxon>Eukaryota</taxon>
        <taxon>Fungi</taxon>
        <taxon>Dikarya</taxon>
        <taxon>Ascomycota</taxon>
        <taxon>Pezizomycotina</taxon>
        <taxon>Sordariomycetes</taxon>
        <taxon>Hypocreomycetidae</taxon>
        <taxon>Hypocreales</taxon>
        <taxon>Nectriaceae</taxon>
        <taxon>Fusarium</taxon>
        <taxon>Fusarium oxysporum species complex</taxon>
    </lineage>
</organism>
<dbReference type="GO" id="GO:0000776">
    <property type="term" value="C:kinetochore"/>
    <property type="evidence" value="ECO:0007669"/>
    <property type="project" value="TreeGrafter"/>
</dbReference>
<feature type="coiled-coil region" evidence="8">
    <location>
        <begin position="400"/>
        <end position="434"/>
    </location>
</feature>
<evidence type="ECO:0000256" key="4">
    <source>
        <dbReference type="ARBA" id="ARBA00022618"/>
    </source>
</evidence>
<evidence type="ECO:0000256" key="2">
    <source>
        <dbReference type="ARBA" id="ARBA00008029"/>
    </source>
</evidence>
<feature type="compositionally biased region" description="Basic and acidic residues" evidence="9">
    <location>
        <begin position="136"/>
        <end position="164"/>
    </location>
</feature>
<feature type="region of interest" description="Disordered" evidence="9">
    <location>
        <begin position="508"/>
        <end position="546"/>
    </location>
</feature>
<comment type="similarity">
    <text evidence="2">Belongs to the MAD1 family.</text>
</comment>
<gene>
    <name evidence="10" type="ORF">FOXB_14351</name>
</gene>
<feature type="region of interest" description="Disordered" evidence="9">
    <location>
        <begin position="870"/>
        <end position="1033"/>
    </location>
</feature>
<dbReference type="AlphaFoldDB" id="F9G6R9"/>
<dbReference type="GO" id="GO:0051301">
    <property type="term" value="P:cell division"/>
    <property type="evidence" value="ECO:0007669"/>
    <property type="project" value="UniProtKB-KW"/>
</dbReference>
<evidence type="ECO:0000313" key="10">
    <source>
        <dbReference type="EMBL" id="EGU75143.1"/>
    </source>
</evidence>
<evidence type="ECO:0000256" key="8">
    <source>
        <dbReference type="SAM" id="Coils"/>
    </source>
</evidence>
<evidence type="ECO:0000256" key="9">
    <source>
        <dbReference type="SAM" id="MobiDB-lite"/>
    </source>
</evidence>
<dbReference type="OrthoDB" id="331602at2759"/>
<keyword evidence="4" id="KW-0132">Cell division</keyword>
<feature type="compositionally biased region" description="Polar residues" evidence="9">
    <location>
        <begin position="16"/>
        <end position="72"/>
    </location>
</feature>
<feature type="region of interest" description="Disordered" evidence="9">
    <location>
        <begin position="121"/>
        <end position="164"/>
    </location>
</feature>
<dbReference type="GO" id="GO:0051315">
    <property type="term" value="P:attachment of mitotic spindle microtubules to kinetochore"/>
    <property type="evidence" value="ECO:0007669"/>
    <property type="project" value="TreeGrafter"/>
</dbReference>
<keyword evidence="7" id="KW-0131">Cell cycle</keyword>
<comment type="caution">
    <text evidence="10">The sequence shown here is derived from an EMBL/GenBank/DDBJ whole genome shotgun (WGS) entry which is preliminary data.</text>
</comment>
<dbReference type="Gene3D" id="1.20.5.170">
    <property type="match status" value="1"/>
</dbReference>
<evidence type="ECO:0000256" key="3">
    <source>
        <dbReference type="ARBA" id="ARBA00022019"/>
    </source>
</evidence>
<proteinExistence type="inferred from homology"/>
<dbReference type="PaxDb" id="5507-FOXG_09116P0"/>
<comment type="subcellular location">
    <subcellularLocation>
        <location evidence="1">Nucleus</location>
    </subcellularLocation>
</comment>
<feature type="region of interest" description="Disordered" evidence="9">
    <location>
        <begin position="1"/>
        <end position="96"/>
    </location>
</feature>
<dbReference type="Pfam" id="PF05557">
    <property type="entry name" value="MAD"/>
    <property type="match status" value="1"/>
</dbReference>
<dbReference type="PANTHER" id="PTHR23168">
    <property type="entry name" value="MITOTIC SPINDLE ASSEMBLY CHECKPOINT PROTEIN MAD1 MITOTIC ARREST DEFICIENT-LIKE PROTEIN 1"/>
    <property type="match status" value="1"/>
</dbReference>
<dbReference type="Gene3D" id="6.10.250.90">
    <property type="match status" value="1"/>
</dbReference>
<sequence>MRSYTPNDKDGRGSRRSSVNARFRASTSTIDRPQTSLRQSRISSFRASTQPTYNLFTGESNIPRPQSRQSHVAESVRPGSRESHKENMAPPDADEYEKYRREIESLKAEIGTLQYRIQTAEQEKEIATSEQSSKLEQARRREQDEAQHRQAAEAEREKAVAQTETLRRELQEVKDAIDGDKKQLERKAREAEDEARLLQEQLEDLSTAKDDAARIADRKATDMEMQIAAAQKTIQEFEQESEQRENVLQQTQAQLAEKDGVIANLEADVLRLKAQSGDAETMEIIRQELTEQVQHIRNLEATNRDQLSELKHLRALSKAVEVVEEEKRTLQRKLESAELIEAELAEARIQRQRLEDERLAWSAYLRNAAETDESEFDSPEAVARALVEERLTNASYVEKVGSLQAEITAAQNTIQSLRDEQAQLKNEVENAKTVANASNADKARMRLERQRALAVKEVEYLRAQLKTFDTEDETLQPEQFDQARVQRVQELEDLVDKYKMEVQNLHAELSSIEPSAPSTPQPATGSKRSRAEDNSSQEQLGQLTRKKRMLEEQLTKSQNKIALLEKDLSTSKEQLKAAKQQTQTRVLSLKSNPTSDFEAIKRSTLEALKKENEDLLATLQSKNANSSVPMIPTSVLAAMEREITAAKSETASAEKRTRRLKEVWGSKSQEFKEAIFSTLGWTVTFIPNGKMRVESTFYPSQTDEHENSIVFDGERGTMKVGGGPRSDFARRINDQIGFWVREKGCIPGFLAALTLEFYEEHTRASNCCAWPIKLDLGIGSSGRLECLAGESVARGGKTSDTLASGRMKVLKFPASPSLPGYSWKGIYQANLYSTNFCSSSIIIIIVIHQDYTVSYQNIMCEFNDDEISKDPNPFITVPPPSGSSGPQTSITVDLTQTPDSADGRRPKRTTGQKRKRATVTEEAEQLENIPSVKHVQADHDSIPTPFETPSTVDARQDPAVDTPDVAPPSQRSSSPLSPPPWLSDKPQPSTSQRRPSTPPRFSSPPLQRSSRWVGHDQDIPSLSPEPAKVSPRINGLRGLGEALMTNLEKTHERDRHQLIQLVLASSQGEGSCSADNLCLHRRQLIAAMDEPYRIKVNWPQIATGEGADRPVELYHVICWDAMIDTERLLPKKLFPKMVENESGDFKKIGLMARQWLKYSGNVFPDRMSKILERLKTIVKPGDDIAEVWRLKF</sequence>
<feature type="compositionally biased region" description="Low complexity" evidence="9">
    <location>
        <begin position="957"/>
        <end position="975"/>
    </location>
</feature>
<feature type="compositionally biased region" description="Polar residues" evidence="9">
    <location>
        <begin position="887"/>
        <end position="899"/>
    </location>
</feature>
<evidence type="ECO:0000256" key="6">
    <source>
        <dbReference type="ARBA" id="ARBA00023242"/>
    </source>
</evidence>
<dbReference type="EMBL" id="AFQF01003550">
    <property type="protein sequence ID" value="EGU75143.1"/>
    <property type="molecule type" value="Genomic_DNA"/>
</dbReference>
<feature type="compositionally biased region" description="Low complexity" evidence="9">
    <location>
        <begin position="982"/>
        <end position="995"/>
    </location>
</feature>
<keyword evidence="6" id="KW-0539">Nucleus</keyword>
<keyword evidence="5" id="KW-0498">Mitosis</keyword>
<evidence type="ECO:0000256" key="7">
    <source>
        <dbReference type="ARBA" id="ARBA00023306"/>
    </source>
</evidence>
<reference evidence="10" key="1">
    <citation type="journal article" date="2012" name="Mol. Plant Microbe Interact.">
        <title>A highly conserved effector in Fusarium oxysporum is required for full virulence on Arabidopsis.</title>
        <authorList>
            <person name="Thatcher L.F."/>
            <person name="Gardiner D.M."/>
            <person name="Kazan K."/>
            <person name="Manners J."/>
        </authorList>
    </citation>
    <scope>NUCLEOTIDE SEQUENCE [LARGE SCALE GENOMIC DNA]</scope>
    <source>
        <strain evidence="10">Fo5176</strain>
    </source>
</reference>
<dbReference type="Gene3D" id="3.30.457.60">
    <property type="match status" value="1"/>
</dbReference>
<feature type="compositionally biased region" description="Basic residues" evidence="9">
    <location>
        <begin position="905"/>
        <end position="917"/>
    </location>
</feature>
<feature type="compositionally biased region" description="Polar residues" evidence="9">
    <location>
        <begin position="512"/>
        <end position="526"/>
    </location>
</feature>
<dbReference type="STRING" id="660025.F9G6R9"/>
<keyword evidence="8" id="KW-0175">Coiled coil</keyword>
<name>F9G6R9_FUSOF</name>
<dbReference type="InterPro" id="IPR008672">
    <property type="entry name" value="Mad1"/>
</dbReference>
<evidence type="ECO:0000256" key="1">
    <source>
        <dbReference type="ARBA" id="ARBA00004123"/>
    </source>
</evidence>
<protein>
    <recommendedName>
        <fullName evidence="3">Spindle assembly checkpoint component MAD1</fullName>
    </recommendedName>
</protein>
<dbReference type="GO" id="GO:0005635">
    <property type="term" value="C:nuclear envelope"/>
    <property type="evidence" value="ECO:0007669"/>
    <property type="project" value="TreeGrafter"/>
</dbReference>
<dbReference type="GO" id="GO:0072686">
    <property type="term" value="C:mitotic spindle"/>
    <property type="evidence" value="ECO:0007669"/>
    <property type="project" value="TreeGrafter"/>
</dbReference>
<evidence type="ECO:0000256" key="5">
    <source>
        <dbReference type="ARBA" id="ARBA00022776"/>
    </source>
</evidence>
<dbReference type="GO" id="GO:0007094">
    <property type="term" value="P:mitotic spindle assembly checkpoint signaling"/>
    <property type="evidence" value="ECO:0007669"/>
    <property type="project" value="InterPro"/>
</dbReference>